<evidence type="ECO:0000313" key="1">
    <source>
        <dbReference type="EMBL" id="JAH95652.1"/>
    </source>
</evidence>
<accession>A0A0E9WYT3</accession>
<name>A0A0E9WYT3_ANGAN</name>
<protein>
    <submittedName>
        <fullName evidence="1">Uncharacterized protein</fullName>
    </submittedName>
</protein>
<dbReference type="EMBL" id="GBXM01012925">
    <property type="protein sequence ID" value="JAH95652.1"/>
    <property type="molecule type" value="Transcribed_RNA"/>
</dbReference>
<reference evidence="1" key="2">
    <citation type="journal article" date="2015" name="Fish Shellfish Immunol.">
        <title>Early steps in the European eel (Anguilla anguilla)-Vibrio vulnificus interaction in the gills: Role of the RtxA13 toxin.</title>
        <authorList>
            <person name="Callol A."/>
            <person name="Pajuelo D."/>
            <person name="Ebbesson L."/>
            <person name="Teles M."/>
            <person name="MacKenzie S."/>
            <person name="Amaro C."/>
        </authorList>
    </citation>
    <scope>NUCLEOTIDE SEQUENCE</scope>
</reference>
<reference evidence="1" key="1">
    <citation type="submission" date="2014-11" db="EMBL/GenBank/DDBJ databases">
        <authorList>
            <person name="Amaro Gonzalez C."/>
        </authorList>
    </citation>
    <scope>NUCLEOTIDE SEQUENCE</scope>
</reference>
<sequence>MHKICNQCIQSNSAENRLKLKYKQKLKTKQFKIQQIISYHIRHIDDLNTHHIVLH</sequence>
<organism evidence="1">
    <name type="scientific">Anguilla anguilla</name>
    <name type="common">European freshwater eel</name>
    <name type="synonym">Muraena anguilla</name>
    <dbReference type="NCBI Taxonomy" id="7936"/>
    <lineage>
        <taxon>Eukaryota</taxon>
        <taxon>Metazoa</taxon>
        <taxon>Chordata</taxon>
        <taxon>Craniata</taxon>
        <taxon>Vertebrata</taxon>
        <taxon>Euteleostomi</taxon>
        <taxon>Actinopterygii</taxon>
        <taxon>Neopterygii</taxon>
        <taxon>Teleostei</taxon>
        <taxon>Anguilliformes</taxon>
        <taxon>Anguillidae</taxon>
        <taxon>Anguilla</taxon>
    </lineage>
</organism>
<dbReference type="AlphaFoldDB" id="A0A0E9WYT3"/>
<proteinExistence type="predicted"/>